<dbReference type="SUPFAM" id="SSF53756">
    <property type="entry name" value="UDP-Glycosyltransferase/glycogen phosphorylase"/>
    <property type="match status" value="1"/>
</dbReference>
<protein>
    <recommendedName>
        <fullName evidence="1">Glycosyltransferase subfamily 4-like N-terminal domain-containing protein</fullName>
    </recommendedName>
</protein>
<dbReference type="InterPro" id="IPR028098">
    <property type="entry name" value="Glyco_trans_4-like_N"/>
</dbReference>
<organism evidence="2">
    <name type="scientific">marine sediment metagenome</name>
    <dbReference type="NCBI Taxonomy" id="412755"/>
    <lineage>
        <taxon>unclassified sequences</taxon>
        <taxon>metagenomes</taxon>
        <taxon>ecological metagenomes</taxon>
    </lineage>
</organism>
<evidence type="ECO:0000313" key="2">
    <source>
        <dbReference type="EMBL" id="KKL85821.1"/>
    </source>
</evidence>
<feature type="domain" description="Glycosyltransferase subfamily 4-like N-terminal" evidence="1">
    <location>
        <begin position="15"/>
        <end position="136"/>
    </location>
</feature>
<reference evidence="2" key="1">
    <citation type="journal article" date="2015" name="Nature">
        <title>Complex archaea that bridge the gap between prokaryotes and eukaryotes.</title>
        <authorList>
            <person name="Spang A."/>
            <person name="Saw J.H."/>
            <person name="Jorgensen S.L."/>
            <person name="Zaremba-Niedzwiedzka K."/>
            <person name="Martijn J."/>
            <person name="Lind A.E."/>
            <person name="van Eijk R."/>
            <person name="Schleper C."/>
            <person name="Guy L."/>
            <person name="Ettema T.J."/>
        </authorList>
    </citation>
    <scope>NUCLEOTIDE SEQUENCE</scope>
</reference>
<evidence type="ECO:0000259" key="1">
    <source>
        <dbReference type="Pfam" id="PF13579"/>
    </source>
</evidence>
<sequence>MRILHVISYFAPRYGGPPKACREMAGAVARCGHEVSIYTTNRDGPDVLDVPTDHPVEEDGVMLHYFPIHAPRFWFTSWALAAGLKRAIPEADLVHIHSLYLFHNWMAALLCWRYGVPYIVCPHGTLDPYLYRRHRWRKMIVETMF</sequence>
<dbReference type="Gene3D" id="3.40.50.2000">
    <property type="entry name" value="Glycogen Phosphorylase B"/>
    <property type="match status" value="1"/>
</dbReference>
<dbReference type="Pfam" id="PF13579">
    <property type="entry name" value="Glyco_trans_4_4"/>
    <property type="match status" value="1"/>
</dbReference>
<accession>A0A0F9G5W4</accession>
<feature type="non-terminal residue" evidence="2">
    <location>
        <position position="145"/>
    </location>
</feature>
<comment type="caution">
    <text evidence="2">The sequence shown here is derived from an EMBL/GenBank/DDBJ whole genome shotgun (WGS) entry which is preliminary data.</text>
</comment>
<dbReference type="EMBL" id="LAZR01021295">
    <property type="protein sequence ID" value="KKL85821.1"/>
    <property type="molecule type" value="Genomic_DNA"/>
</dbReference>
<gene>
    <name evidence="2" type="ORF">LCGC14_1950930</name>
</gene>
<proteinExistence type="predicted"/>
<dbReference type="AlphaFoldDB" id="A0A0F9G5W4"/>
<name>A0A0F9G5W4_9ZZZZ</name>